<feature type="domain" description="DinB-like" evidence="5">
    <location>
        <begin position="35"/>
        <end position="172"/>
    </location>
</feature>
<protein>
    <submittedName>
        <fullName evidence="6">Bacillithiol transferase BstA</fullName>
    </submittedName>
</protein>
<keyword evidence="2" id="KW-0479">Metal-binding</keyword>
<gene>
    <name evidence="6" type="primary">bstA</name>
    <name evidence="6" type="ORF">O3303_03300</name>
</gene>
<dbReference type="HAMAP" id="MF_01256">
    <property type="entry name" value="YfiT_hydrol"/>
    <property type="match status" value="1"/>
</dbReference>
<keyword evidence="4" id="KW-0862">Zinc</keyword>
<dbReference type="InterPro" id="IPR024775">
    <property type="entry name" value="DinB-like"/>
</dbReference>
<dbReference type="NCBIfam" id="NF009807">
    <property type="entry name" value="PRK13291.1"/>
    <property type="match status" value="1"/>
</dbReference>
<dbReference type="RefSeq" id="WP_269560644.1">
    <property type="nucleotide sequence ID" value="NZ_CP114767.1"/>
</dbReference>
<sequence length="181" mass="20674">MPDSASSDLRYPIGRPVLPDAALDHGRRTAYIAHLATLPDQVRAAVAGLTPAQLDTPYRPEGWTVRQLIHHLPDSHLNAYTRCRLALTEDNPTIKPYDEAAWAELADVEATPPAVSLALLEALHIRWVRLLRNLTEAQWQRTFHHPDSGRNFTLDQALALYSWHSRHHLAHITELRRRENW</sequence>
<evidence type="ECO:0000256" key="2">
    <source>
        <dbReference type="ARBA" id="ARBA00022723"/>
    </source>
</evidence>
<dbReference type="Proteomes" id="UP001211005">
    <property type="component" value="Chromosome"/>
</dbReference>
<name>A0ABY7LQ93_9BACT</name>
<dbReference type="InterPro" id="IPR023774">
    <property type="entry name" value="Put_metal_dep_hydrolase_YfiT"/>
</dbReference>
<proteinExistence type="inferred from homology"/>
<evidence type="ECO:0000256" key="4">
    <source>
        <dbReference type="ARBA" id="ARBA00022833"/>
    </source>
</evidence>
<evidence type="ECO:0000256" key="3">
    <source>
        <dbReference type="ARBA" id="ARBA00022801"/>
    </source>
</evidence>
<accession>A0ABY7LQ93</accession>
<dbReference type="InterPro" id="IPR034660">
    <property type="entry name" value="DinB/YfiT-like"/>
</dbReference>
<keyword evidence="7" id="KW-1185">Reference proteome</keyword>
<evidence type="ECO:0000313" key="6">
    <source>
        <dbReference type="EMBL" id="WBA42591.1"/>
    </source>
</evidence>
<reference evidence="6 7" key="1">
    <citation type="submission" date="2022-12" db="EMBL/GenBank/DDBJ databases">
        <title>Hymenobacter canadensis sp. nov. isolated from lake water of the Cambridge Bay, Canada.</title>
        <authorList>
            <person name="Kim W.H."/>
            <person name="Lee Y.M."/>
        </authorList>
    </citation>
    <scope>NUCLEOTIDE SEQUENCE [LARGE SCALE GENOMIC DNA]</scope>
    <source>
        <strain evidence="6 7">PAMC 29467</strain>
    </source>
</reference>
<dbReference type="EMBL" id="CP114767">
    <property type="protein sequence ID" value="WBA42591.1"/>
    <property type="molecule type" value="Genomic_DNA"/>
</dbReference>
<evidence type="ECO:0000313" key="7">
    <source>
        <dbReference type="Proteomes" id="UP001211005"/>
    </source>
</evidence>
<keyword evidence="1" id="KW-0963">Cytoplasm</keyword>
<dbReference type="GO" id="GO:0016740">
    <property type="term" value="F:transferase activity"/>
    <property type="evidence" value="ECO:0007669"/>
    <property type="project" value="UniProtKB-KW"/>
</dbReference>
<dbReference type="Pfam" id="PF12867">
    <property type="entry name" value="DinB_2"/>
    <property type="match status" value="1"/>
</dbReference>
<evidence type="ECO:0000256" key="1">
    <source>
        <dbReference type="ARBA" id="ARBA00022490"/>
    </source>
</evidence>
<evidence type="ECO:0000259" key="5">
    <source>
        <dbReference type="Pfam" id="PF12867"/>
    </source>
</evidence>
<dbReference type="SUPFAM" id="SSF109854">
    <property type="entry name" value="DinB/YfiT-like putative metalloenzymes"/>
    <property type="match status" value="1"/>
</dbReference>
<organism evidence="6 7">
    <name type="scientific">Hymenobacter canadensis</name>
    <dbReference type="NCBI Taxonomy" id="2999067"/>
    <lineage>
        <taxon>Bacteria</taxon>
        <taxon>Pseudomonadati</taxon>
        <taxon>Bacteroidota</taxon>
        <taxon>Cytophagia</taxon>
        <taxon>Cytophagales</taxon>
        <taxon>Hymenobacteraceae</taxon>
        <taxon>Hymenobacter</taxon>
    </lineage>
</organism>
<keyword evidence="6" id="KW-0808">Transferase</keyword>
<keyword evidence="3" id="KW-0378">Hydrolase</keyword>
<dbReference type="Gene3D" id="1.20.120.450">
    <property type="entry name" value="dinb family like domain"/>
    <property type="match status" value="1"/>
</dbReference>